<accession>A0A6J4TSD7</accession>
<dbReference type="AlphaFoldDB" id="A0A6J4TSD7"/>
<proteinExistence type="predicted"/>
<feature type="non-terminal residue" evidence="2">
    <location>
        <position position="52"/>
    </location>
</feature>
<reference evidence="2" key="1">
    <citation type="submission" date="2020-02" db="EMBL/GenBank/DDBJ databases">
        <authorList>
            <person name="Meier V. D."/>
        </authorList>
    </citation>
    <scope>NUCLEOTIDE SEQUENCE</scope>
    <source>
        <strain evidence="2">AVDCRST_MAG73</strain>
    </source>
</reference>
<evidence type="ECO:0000256" key="1">
    <source>
        <dbReference type="SAM" id="MobiDB-lite"/>
    </source>
</evidence>
<protein>
    <submittedName>
        <fullName evidence="2">Uncharacterized protein</fullName>
    </submittedName>
</protein>
<name>A0A6J4TSD7_9BACT</name>
<evidence type="ECO:0000313" key="2">
    <source>
        <dbReference type="EMBL" id="CAA9530273.1"/>
    </source>
</evidence>
<organism evidence="2">
    <name type="scientific">uncultured Thermomicrobiales bacterium</name>
    <dbReference type="NCBI Taxonomy" id="1645740"/>
    <lineage>
        <taxon>Bacteria</taxon>
        <taxon>Pseudomonadati</taxon>
        <taxon>Thermomicrobiota</taxon>
        <taxon>Thermomicrobia</taxon>
        <taxon>Thermomicrobiales</taxon>
        <taxon>environmental samples</taxon>
    </lineage>
</organism>
<feature type="region of interest" description="Disordered" evidence="1">
    <location>
        <begin position="1"/>
        <end position="52"/>
    </location>
</feature>
<gene>
    <name evidence="2" type="ORF">AVDCRST_MAG73-883</name>
</gene>
<feature type="non-terminal residue" evidence="2">
    <location>
        <position position="1"/>
    </location>
</feature>
<sequence length="52" mass="5158">DDVEPRSDPGGACPVLPRRRGPLACPWVAPDPGRAASAPAKHGAGRGTDAAG</sequence>
<dbReference type="EMBL" id="CADCWE010000050">
    <property type="protein sequence ID" value="CAA9530273.1"/>
    <property type="molecule type" value="Genomic_DNA"/>
</dbReference>